<dbReference type="InterPro" id="IPR036714">
    <property type="entry name" value="SDH_sf"/>
</dbReference>
<accession>A0A937I965</accession>
<dbReference type="SUPFAM" id="SSF109910">
    <property type="entry name" value="YgfY-like"/>
    <property type="match status" value="1"/>
</dbReference>
<gene>
    <name evidence="6" type="ORF">ISQ64_03615</name>
</gene>
<dbReference type="PANTHER" id="PTHR39585:SF1">
    <property type="entry name" value="FAD ASSEMBLY FACTOR SDHE"/>
    <property type="match status" value="1"/>
</dbReference>
<keyword evidence="5" id="KW-0143">Chaperone</keyword>
<dbReference type="InterPro" id="IPR050531">
    <property type="entry name" value="SdhE_FAD_assembly_factor"/>
</dbReference>
<evidence type="ECO:0000256" key="3">
    <source>
        <dbReference type="ARBA" id="ARBA00019418"/>
    </source>
</evidence>
<protein>
    <recommendedName>
        <fullName evidence="3">FAD assembly factor SdhE</fullName>
    </recommendedName>
</protein>
<dbReference type="Pfam" id="PF03937">
    <property type="entry name" value="Sdh5"/>
    <property type="match status" value="1"/>
</dbReference>
<evidence type="ECO:0000256" key="4">
    <source>
        <dbReference type="ARBA" id="ARBA00022490"/>
    </source>
</evidence>
<comment type="similarity">
    <text evidence="2">Belongs to the SdhE FAD assembly factor family.</text>
</comment>
<dbReference type="Proteomes" id="UP000711391">
    <property type="component" value="Unassembled WGS sequence"/>
</dbReference>
<evidence type="ECO:0000313" key="6">
    <source>
        <dbReference type="EMBL" id="MBL6818473.1"/>
    </source>
</evidence>
<dbReference type="GO" id="GO:0005737">
    <property type="term" value="C:cytoplasm"/>
    <property type="evidence" value="ECO:0007669"/>
    <property type="project" value="UniProtKB-SubCell"/>
</dbReference>
<dbReference type="Gene3D" id="1.10.150.250">
    <property type="entry name" value="Flavinator of succinate dehydrogenase"/>
    <property type="match status" value="1"/>
</dbReference>
<comment type="caution">
    <text evidence="6">The sequence shown here is derived from an EMBL/GenBank/DDBJ whole genome shotgun (WGS) entry which is preliminary data.</text>
</comment>
<evidence type="ECO:0000256" key="2">
    <source>
        <dbReference type="ARBA" id="ARBA00008571"/>
    </source>
</evidence>
<dbReference type="AlphaFoldDB" id="A0A937I965"/>
<dbReference type="GO" id="GO:0006105">
    <property type="term" value="P:succinate metabolic process"/>
    <property type="evidence" value="ECO:0007669"/>
    <property type="project" value="TreeGrafter"/>
</dbReference>
<dbReference type="InterPro" id="IPR005631">
    <property type="entry name" value="SDH"/>
</dbReference>
<dbReference type="EMBL" id="JADHQD010000020">
    <property type="protein sequence ID" value="MBL6818473.1"/>
    <property type="molecule type" value="Genomic_DNA"/>
</dbReference>
<name>A0A937I965_9GAMM</name>
<organism evidence="6 7">
    <name type="scientific">SAR86 cluster bacterium</name>
    <dbReference type="NCBI Taxonomy" id="2030880"/>
    <lineage>
        <taxon>Bacteria</taxon>
        <taxon>Pseudomonadati</taxon>
        <taxon>Pseudomonadota</taxon>
        <taxon>Gammaproteobacteria</taxon>
        <taxon>SAR86 cluster</taxon>
    </lineage>
</organism>
<evidence type="ECO:0000313" key="7">
    <source>
        <dbReference type="Proteomes" id="UP000711391"/>
    </source>
</evidence>
<keyword evidence="4" id="KW-0963">Cytoplasm</keyword>
<proteinExistence type="inferred from homology"/>
<dbReference type="PANTHER" id="PTHR39585">
    <property type="entry name" value="FAD ASSEMBLY FACTOR SDHE"/>
    <property type="match status" value="1"/>
</dbReference>
<sequence>MNKEINRLHWKCRRGMREIDLLLREFSMETLVNLEDDQIKLFDAVLDYDDQKLFDYIFKNISLNNKVHEVFIDKYLKNFSKQGNF</sequence>
<reference evidence="6" key="1">
    <citation type="submission" date="2020-10" db="EMBL/GenBank/DDBJ databases">
        <title>Microbiome of the Black Sea water column analyzed by genome centric metagenomics.</title>
        <authorList>
            <person name="Cabello-Yeves P.J."/>
            <person name="Callieri C."/>
            <person name="Picazo A."/>
            <person name="Mehrshad M."/>
            <person name="Haro-Moreno J.M."/>
            <person name="Roda-Garcia J."/>
            <person name="Dzembekova N."/>
            <person name="Slabakova V."/>
            <person name="Slabakova N."/>
            <person name="Moncheva S."/>
            <person name="Rodriguez-Valera F."/>
        </authorList>
    </citation>
    <scope>NUCLEOTIDE SEQUENCE</scope>
    <source>
        <strain evidence="6">BS307-5m-G50</strain>
    </source>
</reference>
<evidence type="ECO:0000256" key="1">
    <source>
        <dbReference type="ARBA" id="ARBA00004496"/>
    </source>
</evidence>
<comment type="subcellular location">
    <subcellularLocation>
        <location evidence="1">Cytoplasm</location>
    </subcellularLocation>
</comment>
<evidence type="ECO:0000256" key="5">
    <source>
        <dbReference type="ARBA" id="ARBA00023186"/>
    </source>
</evidence>